<dbReference type="AlphaFoldDB" id="A0A5C8ZWN2"/>
<evidence type="ECO:0000256" key="4">
    <source>
        <dbReference type="ARBA" id="ARBA00047208"/>
    </source>
</evidence>
<evidence type="ECO:0000256" key="1">
    <source>
        <dbReference type="ARBA" id="ARBA00023239"/>
    </source>
</evidence>
<evidence type="ECO:0000256" key="2">
    <source>
        <dbReference type="ARBA" id="ARBA00023277"/>
    </source>
</evidence>
<dbReference type="Proteomes" id="UP000321039">
    <property type="component" value="Unassembled WGS sequence"/>
</dbReference>
<keyword evidence="1" id="KW-0456">Lyase</keyword>
<evidence type="ECO:0000259" key="5">
    <source>
        <dbReference type="Pfam" id="PF19906"/>
    </source>
</evidence>
<comment type="similarity">
    <text evidence="3">Belongs to the C-glycoside deglycosidase beta subunit family.</text>
</comment>
<gene>
    <name evidence="6" type="ORF">FV139_14160</name>
</gene>
<dbReference type="InterPro" id="IPR045959">
    <property type="entry name" value="CGDB"/>
</dbReference>
<evidence type="ECO:0000313" key="6">
    <source>
        <dbReference type="EMBL" id="TXS91877.1"/>
    </source>
</evidence>
<accession>A0A5C8ZWN2</accession>
<dbReference type="Pfam" id="PF19906">
    <property type="entry name" value="CGDB"/>
    <property type="match status" value="1"/>
</dbReference>
<keyword evidence="2" id="KW-0119">Carbohydrate metabolism</keyword>
<dbReference type="EMBL" id="VRZA01000005">
    <property type="protein sequence ID" value="TXS91877.1"/>
    <property type="molecule type" value="Genomic_DNA"/>
</dbReference>
<sequence>MLERSIIQQRGFRNIVDGNDITGFQVPIRLNYYRGVWMSQVRPITVTVDGTTYEGDQIAWEVSGKTIAQKDLADSTDIHWNSLDAAMLLVKKAGGLKPGIHDIEVFNEFSASYLPPRLDLMFSRPEQRRMVLVR</sequence>
<comment type="caution">
    <text evidence="6">The sequence shown here is derived from an EMBL/GenBank/DDBJ whole genome shotgun (WGS) entry which is preliminary data.</text>
</comment>
<organism evidence="6 7">
    <name type="scientific">Parahaliea maris</name>
    <dbReference type="NCBI Taxonomy" id="2716870"/>
    <lineage>
        <taxon>Bacteria</taxon>
        <taxon>Pseudomonadati</taxon>
        <taxon>Pseudomonadota</taxon>
        <taxon>Gammaproteobacteria</taxon>
        <taxon>Cellvibrionales</taxon>
        <taxon>Halieaceae</taxon>
        <taxon>Parahaliea</taxon>
    </lineage>
</organism>
<reference evidence="6 7" key="1">
    <citation type="submission" date="2019-08" db="EMBL/GenBank/DDBJ databases">
        <title>Parahaliea maris sp. nov., isolated from the surface seawater.</title>
        <authorList>
            <person name="Liu Y."/>
        </authorList>
    </citation>
    <scope>NUCLEOTIDE SEQUENCE [LARGE SCALE GENOMIC DNA]</scope>
    <source>
        <strain evidence="6 7">HSLHS9</strain>
    </source>
</reference>
<evidence type="ECO:0000313" key="7">
    <source>
        <dbReference type="Proteomes" id="UP000321039"/>
    </source>
</evidence>
<evidence type="ECO:0000256" key="3">
    <source>
        <dbReference type="ARBA" id="ARBA00046336"/>
    </source>
</evidence>
<dbReference type="RefSeq" id="WP_148069117.1">
    <property type="nucleotide sequence ID" value="NZ_VRZA01000005.1"/>
</dbReference>
<dbReference type="GO" id="GO:0016829">
    <property type="term" value="F:lyase activity"/>
    <property type="evidence" value="ECO:0007669"/>
    <property type="project" value="UniProtKB-KW"/>
</dbReference>
<feature type="domain" description="C-glycoside deglycosidase beta subunit" evidence="5">
    <location>
        <begin position="2"/>
        <end position="113"/>
    </location>
</feature>
<keyword evidence="7" id="KW-1185">Reference proteome</keyword>
<proteinExistence type="inferred from homology"/>
<name>A0A5C8ZWN2_9GAMM</name>
<protein>
    <recommendedName>
        <fullName evidence="4">C-deglycosylation enzyme beta subunit</fullName>
    </recommendedName>
</protein>